<dbReference type="EMBL" id="OZ035837">
    <property type="protein sequence ID" value="CAL1582758.1"/>
    <property type="molecule type" value="Genomic_DNA"/>
</dbReference>
<feature type="transmembrane region" description="Helical" evidence="2">
    <location>
        <begin position="335"/>
        <end position="356"/>
    </location>
</feature>
<dbReference type="InterPro" id="IPR036116">
    <property type="entry name" value="FN3_sf"/>
</dbReference>
<dbReference type="SUPFAM" id="SSF49265">
    <property type="entry name" value="Fibronectin type III"/>
    <property type="match status" value="1"/>
</dbReference>
<dbReference type="CDD" id="cd00063">
    <property type="entry name" value="FN3"/>
    <property type="match status" value="1"/>
</dbReference>
<dbReference type="Proteomes" id="UP001497482">
    <property type="component" value="Chromosome 15"/>
</dbReference>
<keyword evidence="2" id="KW-0812">Transmembrane</keyword>
<evidence type="ECO:0000313" key="4">
    <source>
        <dbReference type="EMBL" id="CAL1582758.1"/>
    </source>
</evidence>
<dbReference type="AlphaFoldDB" id="A0AAV2K2T5"/>
<dbReference type="InterPro" id="IPR003961">
    <property type="entry name" value="FN3_dom"/>
</dbReference>
<evidence type="ECO:0000256" key="1">
    <source>
        <dbReference type="SAM" id="MobiDB-lite"/>
    </source>
</evidence>
<evidence type="ECO:0000259" key="3">
    <source>
        <dbReference type="PROSITE" id="PS50853"/>
    </source>
</evidence>
<feature type="region of interest" description="Disordered" evidence="1">
    <location>
        <begin position="415"/>
        <end position="445"/>
    </location>
</feature>
<feature type="domain" description="Fibronectin type-III" evidence="3">
    <location>
        <begin position="238"/>
        <end position="331"/>
    </location>
</feature>
<sequence>MTLHGSTLFLLQMNLAKDSKTGLKYSLMVPLQQSSVQQLQIRHRSTTAKNPLWSHWSQVLTAPPAFSRIRKKRVNETTAEGKVRLQRRLRINWKSVPNALKYHVEVASPGGKDCSCSTVLPWTNSSLYYESFGSFAAANVTIRAANAEGESPPAMYHVAPEIPPDLTLCNKTALKKRVCRQWYELWDGRAKEQTLISLLPEKNNIEPELKDFVPYIYYEHKKCVTRRVCLFYQQQGKPVSPPQNLVESLDYKTVSWNPIPSQDQHGLIIYYSLCVQSGQTGPDCKNISSSKRSFDLNDLSPGAMYNVTLSGATAEGEGPRASVTIDTTPGRPYNMVLSLGLLICFFLLSTGFTFIFTRIQNKLLPPLPSPLIPDFAACKADVQEVMEEEVLTVTLLQLQPECCPLQDTEEHCSLSHLHQEDQDHPSQQEDRDKPSNQEPSDVQPLQRDICLLIYKNGLVFDSNSDST</sequence>
<accession>A0AAV2K2T5</accession>
<evidence type="ECO:0000256" key="2">
    <source>
        <dbReference type="SAM" id="Phobius"/>
    </source>
</evidence>
<dbReference type="PANTHER" id="PTHR48483">
    <property type="entry name" value="INTERLEUKIN-27 SUBUNIT BETA"/>
    <property type="match status" value="1"/>
</dbReference>
<dbReference type="InterPro" id="IPR013783">
    <property type="entry name" value="Ig-like_fold"/>
</dbReference>
<keyword evidence="2" id="KW-1133">Transmembrane helix</keyword>
<proteinExistence type="predicted"/>
<keyword evidence="5" id="KW-1185">Reference proteome</keyword>
<dbReference type="Pfam" id="PF00041">
    <property type="entry name" value="fn3"/>
    <property type="match status" value="1"/>
</dbReference>
<name>A0AAV2K2T5_KNICA</name>
<keyword evidence="2" id="KW-0472">Membrane</keyword>
<dbReference type="PANTHER" id="PTHR48483:SF1">
    <property type="entry name" value="INTERLEUKIN-12 RECEPTOR SUBUNIT BETA-1-RELATED"/>
    <property type="match status" value="1"/>
</dbReference>
<gene>
    <name evidence="4" type="ORF">KC01_LOCUS13310</name>
</gene>
<evidence type="ECO:0000313" key="5">
    <source>
        <dbReference type="Proteomes" id="UP001497482"/>
    </source>
</evidence>
<organism evidence="4 5">
    <name type="scientific">Knipowitschia caucasica</name>
    <name type="common">Caucasian dwarf goby</name>
    <name type="synonym">Pomatoschistus caucasicus</name>
    <dbReference type="NCBI Taxonomy" id="637954"/>
    <lineage>
        <taxon>Eukaryota</taxon>
        <taxon>Metazoa</taxon>
        <taxon>Chordata</taxon>
        <taxon>Craniata</taxon>
        <taxon>Vertebrata</taxon>
        <taxon>Euteleostomi</taxon>
        <taxon>Actinopterygii</taxon>
        <taxon>Neopterygii</taxon>
        <taxon>Teleostei</taxon>
        <taxon>Neoteleostei</taxon>
        <taxon>Acanthomorphata</taxon>
        <taxon>Gobiaria</taxon>
        <taxon>Gobiiformes</taxon>
        <taxon>Gobioidei</taxon>
        <taxon>Gobiidae</taxon>
        <taxon>Gobiinae</taxon>
        <taxon>Knipowitschia</taxon>
    </lineage>
</organism>
<dbReference type="Gene3D" id="2.60.40.10">
    <property type="entry name" value="Immunoglobulins"/>
    <property type="match status" value="1"/>
</dbReference>
<dbReference type="InterPro" id="IPR053073">
    <property type="entry name" value="IL11/IL27_subunit_beta"/>
</dbReference>
<feature type="compositionally biased region" description="Basic and acidic residues" evidence="1">
    <location>
        <begin position="415"/>
        <end position="435"/>
    </location>
</feature>
<protein>
    <recommendedName>
        <fullName evidence="3">Fibronectin type-III domain-containing protein</fullName>
    </recommendedName>
</protein>
<reference evidence="4 5" key="1">
    <citation type="submission" date="2024-04" db="EMBL/GenBank/DDBJ databases">
        <authorList>
            <person name="Waldvogel A.-M."/>
            <person name="Schoenle A."/>
        </authorList>
    </citation>
    <scope>NUCLEOTIDE SEQUENCE [LARGE SCALE GENOMIC DNA]</scope>
</reference>
<dbReference type="SMART" id="SM00060">
    <property type="entry name" value="FN3"/>
    <property type="match status" value="1"/>
</dbReference>
<dbReference type="PROSITE" id="PS50853">
    <property type="entry name" value="FN3"/>
    <property type="match status" value="1"/>
</dbReference>